<dbReference type="InterPro" id="IPR004813">
    <property type="entry name" value="OPT"/>
</dbReference>
<dbReference type="PRINTS" id="PR00173">
    <property type="entry name" value="EDTRNSPORT"/>
</dbReference>
<keyword evidence="4 6" id="KW-1133">Transmembrane helix</keyword>
<feature type="transmembrane region" description="Helical" evidence="6">
    <location>
        <begin position="212"/>
        <end position="229"/>
    </location>
</feature>
<evidence type="ECO:0000313" key="10">
    <source>
        <dbReference type="Proteomes" id="UP000051862"/>
    </source>
</evidence>
<dbReference type="GO" id="GO:0016020">
    <property type="term" value="C:membrane"/>
    <property type="evidence" value="ECO:0007669"/>
    <property type="project" value="UniProtKB-SubCell"/>
</dbReference>
<dbReference type="AlphaFoldDB" id="A0A0Q2RHA3"/>
<feature type="transmembrane region" description="Helical" evidence="6">
    <location>
        <begin position="46"/>
        <end position="69"/>
    </location>
</feature>
<feature type="transmembrane region" description="Helical" evidence="6">
    <location>
        <begin position="279"/>
        <end position="303"/>
    </location>
</feature>
<keyword evidence="12" id="KW-1185">Reference proteome</keyword>
<dbReference type="EMBL" id="FOIW01000002">
    <property type="protein sequence ID" value="SEW07193.1"/>
    <property type="molecule type" value="Genomic_DNA"/>
</dbReference>
<evidence type="ECO:0000256" key="6">
    <source>
        <dbReference type="SAM" id="Phobius"/>
    </source>
</evidence>
<dbReference type="GeneID" id="33332805"/>
<evidence type="ECO:0000313" key="9">
    <source>
        <dbReference type="EMBL" id="SEW07193.1"/>
    </source>
</evidence>
<feature type="transmembrane region" description="Helical" evidence="6">
    <location>
        <begin position="21"/>
        <end position="40"/>
    </location>
</feature>
<feature type="transmembrane region" description="Helical" evidence="6">
    <location>
        <begin position="513"/>
        <end position="533"/>
    </location>
</feature>
<accession>A0A0Q2RHA3</accession>
<name>A0A0Q2RHA3_9EURY</name>
<dbReference type="Pfam" id="PF03169">
    <property type="entry name" value="OPT"/>
    <property type="match status" value="1"/>
</dbReference>
<feature type="transmembrane region" description="Helical" evidence="6">
    <location>
        <begin position="353"/>
        <end position="371"/>
    </location>
</feature>
<evidence type="ECO:0000313" key="7">
    <source>
        <dbReference type="EMBL" id="ASJ11411.1"/>
    </source>
</evidence>
<keyword evidence="5 6" id="KW-0472">Membrane</keyword>
<evidence type="ECO:0000313" key="11">
    <source>
        <dbReference type="Proteomes" id="UP000182125"/>
    </source>
</evidence>
<evidence type="ECO:0000256" key="3">
    <source>
        <dbReference type="ARBA" id="ARBA00022692"/>
    </source>
</evidence>
<dbReference type="EMBL" id="LIXN01000001">
    <property type="protein sequence ID" value="KQH83430.1"/>
    <property type="molecule type" value="Genomic_DNA"/>
</dbReference>
<keyword evidence="2" id="KW-0813">Transport</keyword>
<feature type="transmembrane region" description="Helical" evidence="6">
    <location>
        <begin position="90"/>
        <end position="111"/>
    </location>
</feature>
<organism evidence="8 10">
    <name type="scientific">Thermococcus thioreducens</name>
    <dbReference type="NCBI Taxonomy" id="277988"/>
    <lineage>
        <taxon>Archaea</taxon>
        <taxon>Methanobacteriati</taxon>
        <taxon>Methanobacteriota</taxon>
        <taxon>Thermococci</taxon>
        <taxon>Thermococcales</taxon>
        <taxon>Thermococcaceae</taxon>
        <taxon>Thermococcus</taxon>
    </lineage>
</organism>
<feature type="transmembrane region" description="Helical" evidence="6">
    <location>
        <begin position="117"/>
        <end position="137"/>
    </location>
</feature>
<evidence type="ECO:0000256" key="5">
    <source>
        <dbReference type="ARBA" id="ARBA00023136"/>
    </source>
</evidence>
<comment type="subcellular location">
    <subcellularLocation>
        <location evidence="1">Membrane</location>
        <topology evidence="1">Multi-pass membrane protein</topology>
    </subcellularLocation>
</comment>
<feature type="transmembrane region" description="Helical" evidence="6">
    <location>
        <begin position="442"/>
        <end position="463"/>
    </location>
</feature>
<feature type="transmembrane region" description="Helical" evidence="6">
    <location>
        <begin position="171"/>
        <end position="192"/>
    </location>
</feature>
<dbReference type="PATRIC" id="fig|277988.4.peg.56"/>
<evidence type="ECO:0000256" key="1">
    <source>
        <dbReference type="ARBA" id="ARBA00004141"/>
    </source>
</evidence>
<dbReference type="EMBL" id="CP015105">
    <property type="protein sequence ID" value="ASJ11411.1"/>
    <property type="molecule type" value="Genomic_DNA"/>
</dbReference>
<dbReference type="KEGG" id="ttd:A3L14_00260"/>
<evidence type="ECO:0000313" key="8">
    <source>
        <dbReference type="EMBL" id="KQH83430.1"/>
    </source>
</evidence>
<protein>
    <submittedName>
        <fullName evidence="8 9">Peptide transporter</fullName>
    </submittedName>
</protein>
<evidence type="ECO:0000256" key="2">
    <source>
        <dbReference type="ARBA" id="ARBA00022448"/>
    </source>
</evidence>
<reference evidence="8 10" key="1">
    <citation type="submission" date="2015-08" db="EMBL/GenBank/DDBJ databases">
        <title>Thermococcus thioreducens DSM 14981 genome sequencing.</title>
        <authorList>
            <person name="Hong S.-J."/>
            <person name="Kim M.-C."/>
            <person name="Shin J.-H."/>
        </authorList>
    </citation>
    <scope>NUCLEOTIDE SEQUENCE [LARGE SCALE GENOMIC DNA]</scope>
    <source>
        <strain evidence="8 10">DSM 14981</strain>
    </source>
</reference>
<dbReference type="InterPro" id="IPR045035">
    <property type="entry name" value="YSL-like"/>
</dbReference>
<gene>
    <name evidence="7" type="ORF">A3L14_00260</name>
    <name evidence="8" type="ORF">AMR53_00265</name>
    <name evidence="9" type="ORF">SAMN05216170_1387</name>
</gene>
<reference evidence="7 12" key="2">
    <citation type="submission" date="2016-04" db="EMBL/GenBank/DDBJ databases">
        <title>Complete genome sequence of Thermococcus thioreducens type strain OGL-20P.</title>
        <authorList>
            <person name="Oger P.M."/>
        </authorList>
    </citation>
    <scope>NUCLEOTIDE SEQUENCE [LARGE SCALE GENOMIC DNA]</scope>
    <source>
        <strain evidence="7 12">OGL-20P</strain>
    </source>
</reference>
<evidence type="ECO:0000256" key="4">
    <source>
        <dbReference type="ARBA" id="ARBA00022989"/>
    </source>
</evidence>
<keyword evidence="3 6" id="KW-0812">Transmembrane</keyword>
<proteinExistence type="predicted"/>
<dbReference type="Proteomes" id="UP000250136">
    <property type="component" value="Chromosome"/>
</dbReference>
<sequence>MADASWKLRSSGWKRGNSDETYREITPAAVILGVIWGAFMAASFTYAGMIMGFTSGGSAIAAIVGWGVLRGILKKGTVVENNIVQTIASAVNISVSGVIFTIPALYIMGLHGEINTTYFFLATAAGAILGITFIIPLRKQMIEIDRLRFPTGTAVATVLKTPGSGIEKARLLFLGMAVSAIVYLVQQFPVLGLPEIIPEYIDLGAMLHLPDWVSLAMALSLMVFGMGLITGRNGLIVLAGGILSYYIITPIVKSLGWLPSDVTGGAISGFVYANMTRPLGIGMLLGGSIAGLILSMPVIIVALRSIANASKLDSSRNEELPIKYLYAGITLAFLLLLVTTYKLGNLGICRSLLTALVGVAWIFVASLLVAMSTGMTDWSPVSGLSLVSVMILLYLTGKQVPLTILLGATVGVAISGAADMMQDLKTGHLVGGIPSRQQKVELLTAWIGPIIALTVVGLIWKAYGIGNEAVPAPQAMALKSMVEAILGGNVPVDKFIAGGILGFALSMSGIPGLGVLVGLSMYLPMLYILPYGLGCIVHEIAKRKKGGEFITEKVLPVAAGLMVGEAAMTLLFAVLTVLGVLHP</sequence>
<feature type="transmembrane region" description="Helical" evidence="6">
    <location>
        <begin position="402"/>
        <end position="421"/>
    </location>
</feature>
<reference evidence="9 11" key="3">
    <citation type="submission" date="2016-10" db="EMBL/GenBank/DDBJ databases">
        <authorList>
            <person name="de Groot N.N."/>
        </authorList>
    </citation>
    <scope>NUCLEOTIDE SEQUENCE [LARGE SCALE GENOMIC DNA]</scope>
    <source>
        <strain evidence="9 11">OGL-20</strain>
    </source>
</reference>
<dbReference type="GO" id="GO:0035673">
    <property type="term" value="F:oligopeptide transmembrane transporter activity"/>
    <property type="evidence" value="ECO:0007669"/>
    <property type="project" value="InterPro"/>
</dbReference>
<dbReference type="Proteomes" id="UP000182125">
    <property type="component" value="Unassembled WGS sequence"/>
</dbReference>
<feature type="transmembrane region" description="Helical" evidence="6">
    <location>
        <begin position="554"/>
        <end position="581"/>
    </location>
</feature>
<dbReference type="PANTHER" id="PTHR31645">
    <property type="entry name" value="OLIGOPEPTIDE TRANSPORTER YGL114W-RELATED"/>
    <property type="match status" value="1"/>
</dbReference>
<dbReference type="PANTHER" id="PTHR31645:SF0">
    <property type="entry name" value="OLIGOPEPTIDE TRANSPORTER YGL114W-RELATED"/>
    <property type="match status" value="1"/>
</dbReference>
<evidence type="ECO:0000313" key="12">
    <source>
        <dbReference type="Proteomes" id="UP000250136"/>
    </source>
</evidence>
<dbReference type="OrthoDB" id="169602at2157"/>
<dbReference type="Proteomes" id="UP000051862">
    <property type="component" value="Unassembled WGS sequence"/>
</dbReference>
<dbReference type="STRING" id="277988.SAMN05216170_1387"/>
<dbReference type="RefSeq" id="WP_055428355.1">
    <property type="nucleotide sequence ID" value="NZ_CP015105.1"/>
</dbReference>
<feature type="transmembrane region" description="Helical" evidence="6">
    <location>
        <begin position="324"/>
        <end position="341"/>
    </location>
</feature>
<feature type="transmembrane region" description="Helical" evidence="6">
    <location>
        <begin position="236"/>
        <end position="259"/>
    </location>
</feature>